<proteinExistence type="predicted"/>
<feature type="signal peptide" evidence="1">
    <location>
        <begin position="1"/>
        <end position="24"/>
    </location>
</feature>
<dbReference type="PROSITE" id="PS51257">
    <property type="entry name" value="PROKAR_LIPOPROTEIN"/>
    <property type="match status" value="1"/>
</dbReference>
<feature type="chain" id="PRO_5001464372" description="Dockerin domain-containing protein" evidence="1">
    <location>
        <begin position="25"/>
        <end position="639"/>
    </location>
</feature>
<dbReference type="InterPro" id="IPR032675">
    <property type="entry name" value="LRR_dom_sf"/>
</dbReference>
<dbReference type="PROSITE" id="PS51766">
    <property type="entry name" value="DOCKERIN"/>
    <property type="match status" value="1"/>
</dbReference>
<evidence type="ECO:0000313" key="3">
    <source>
        <dbReference type="EMBL" id="EXM40316.1"/>
    </source>
</evidence>
<reference evidence="3 4" key="1">
    <citation type="submission" date="2013-06" db="EMBL/GenBank/DDBJ databases">
        <title>Rumen cellulosomics: divergent fiber-degrading strategies revealed by comparative genome-wide analysis of six Ruminococcal strains.</title>
        <authorList>
            <person name="Dassa B."/>
            <person name="Borovok I."/>
            <person name="Lamed R."/>
            <person name="Flint H."/>
            <person name="Yeoman C.J."/>
            <person name="White B."/>
            <person name="Bayer E.A."/>
        </authorList>
    </citation>
    <scope>NUCLEOTIDE SEQUENCE [LARGE SCALE GENOMIC DNA]</scope>
    <source>
        <strain evidence="3 4">SY3</strain>
    </source>
</reference>
<dbReference type="SUPFAM" id="SSF52058">
    <property type="entry name" value="L domain-like"/>
    <property type="match status" value="1"/>
</dbReference>
<dbReference type="InterPro" id="IPR018247">
    <property type="entry name" value="EF_Hand_1_Ca_BS"/>
</dbReference>
<dbReference type="Proteomes" id="UP000021369">
    <property type="component" value="Unassembled WGS sequence"/>
</dbReference>
<dbReference type="SUPFAM" id="SSF82171">
    <property type="entry name" value="DPP6 N-terminal domain-like"/>
    <property type="match status" value="1"/>
</dbReference>
<dbReference type="EMBL" id="JEOB01000002">
    <property type="protein sequence ID" value="EXM40316.1"/>
    <property type="molecule type" value="Genomic_DNA"/>
</dbReference>
<gene>
    <name evidence="3" type="ORF">RASY3_09965</name>
</gene>
<dbReference type="Gene3D" id="1.10.1330.10">
    <property type="entry name" value="Dockerin domain"/>
    <property type="match status" value="1"/>
</dbReference>
<keyword evidence="1" id="KW-0732">Signal</keyword>
<feature type="domain" description="Dockerin" evidence="2">
    <location>
        <begin position="576"/>
        <end position="639"/>
    </location>
</feature>
<name>A0A011VYC1_RUMAL</name>
<dbReference type="PROSITE" id="PS00018">
    <property type="entry name" value="EF_HAND_1"/>
    <property type="match status" value="1"/>
</dbReference>
<dbReference type="InterPro" id="IPR016134">
    <property type="entry name" value="Dockerin_dom"/>
</dbReference>
<evidence type="ECO:0000313" key="4">
    <source>
        <dbReference type="Proteomes" id="UP000021369"/>
    </source>
</evidence>
<dbReference type="RefSeq" id="WP_037287480.1">
    <property type="nucleotide sequence ID" value="NZ_JEOB01000002.1"/>
</dbReference>
<evidence type="ECO:0000256" key="1">
    <source>
        <dbReference type="SAM" id="SignalP"/>
    </source>
</evidence>
<evidence type="ECO:0000259" key="2">
    <source>
        <dbReference type="PROSITE" id="PS51766"/>
    </source>
</evidence>
<sequence length="639" mass="71324">MKRKISIVTAVAALLSCCNMTAFAETSPKPANVDEAVYTRLMEEKHLYDDNSDGIITDDELAQAYQLYIDLDGISDLSWVSKMTSCEYVVVSNGTITDFSPLKKMPLLRVLDMREVPITDISFIKDLDLEYCWFYKMDQITPEQRLEVVEFSDLELPEGTAAQIEYKPKGLAEYDLSIANENTAVFFNGTSSSHNVDEKIYGNTAGKTTYTISVNGKHHYTGNITVQNSENVYDPSLSKTYIDNFEVGYSSYYNPDIERGSSDLVTLINGTLYTINGRAFEAVETDVADYEHYYGRAYNSDYNYADMVLKKDGTLLVNGEPITDIKVKAIRSGYFLAENGSIYTLVPNDDKFTTAAVATDSKGWIDGCEPFYVSKNGQIKYYSKRLIADGRISAYTGNTNIGEPVSACAMGPTCYVVESGGTLYEIKYTSTLSKTAIAEGVASVELSADGSKAVYTKKDGTVAEVSIPDSYYYVNAGAKLGITVSNFYIHEYQYRGISENDAVFDYYIDKNKTLRMVFLDDWCSLTNVESAIGATYDTNLDGGFVYFLRTDGSIWRYDLDAKKWDVPLEGTLTIESKYVKGDVDADGELTVSDIVLAERFIAGRNVYLPNREAGDIYKDNKIDQIDIEFMKKELLKADQ</sequence>
<dbReference type="AlphaFoldDB" id="A0A011VYC1"/>
<keyword evidence="4" id="KW-1185">Reference proteome</keyword>
<dbReference type="Pfam" id="PF00404">
    <property type="entry name" value="Dockerin_1"/>
    <property type="match status" value="1"/>
</dbReference>
<dbReference type="GO" id="GO:0004553">
    <property type="term" value="F:hydrolase activity, hydrolyzing O-glycosyl compounds"/>
    <property type="evidence" value="ECO:0007669"/>
    <property type="project" value="InterPro"/>
</dbReference>
<dbReference type="InterPro" id="IPR036439">
    <property type="entry name" value="Dockerin_dom_sf"/>
</dbReference>
<comment type="caution">
    <text evidence="3">The sequence shown here is derived from an EMBL/GenBank/DDBJ whole genome shotgun (WGS) entry which is preliminary data.</text>
</comment>
<dbReference type="PATRIC" id="fig|1341156.4.peg.1293"/>
<organism evidence="3 4">
    <name type="scientific">Ruminococcus albus SY3</name>
    <dbReference type="NCBI Taxonomy" id="1341156"/>
    <lineage>
        <taxon>Bacteria</taxon>
        <taxon>Bacillati</taxon>
        <taxon>Bacillota</taxon>
        <taxon>Clostridia</taxon>
        <taxon>Eubacteriales</taxon>
        <taxon>Oscillospiraceae</taxon>
        <taxon>Ruminococcus</taxon>
    </lineage>
</organism>
<dbReference type="SUPFAM" id="SSF63446">
    <property type="entry name" value="Type I dockerin domain"/>
    <property type="match status" value="1"/>
</dbReference>
<dbReference type="Gene3D" id="3.80.10.10">
    <property type="entry name" value="Ribonuclease Inhibitor"/>
    <property type="match status" value="1"/>
</dbReference>
<dbReference type="GO" id="GO:0000272">
    <property type="term" value="P:polysaccharide catabolic process"/>
    <property type="evidence" value="ECO:0007669"/>
    <property type="project" value="InterPro"/>
</dbReference>
<dbReference type="InterPro" id="IPR002105">
    <property type="entry name" value="Dockerin_1_rpt"/>
</dbReference>
<dbReference type="CDD" id="cd14256">
    <property type="entry name" value="Dockerin_I"/>
    <property type="match status" value="1"/>
</dbReference>
<accession>A0A011VYC1</accession>
<dbReference type="OrthoDB" id="9804799at2"/>
<protein>
    <recommendedName>
        <fullName evidence="2">Dockerin domain-containing protein</fullName>
    </recommendedName>
</protein>